<evidence type="ECO:0000256" key="9">
    <source>
        <dbReference type="ARBA" id="ARBA00022990"/>
    </source>
</evidence>
<keyword evidence="7" id="KW-0808">Transferase</keyword>
<dbReference type="SMART" id="SM00504">
    <property type="entry name" value="Ubox"/>
    <property type="match status" value="1"/>
</dbReference>
<dbReference type="InterPro" id="IPR045132">
    <property type="entry name" value="UBE4"/>
</dbReference>
<dbReference type="GO" id="GO:0005737">
    <property type="term" value="C:cytoplasm"/>
    <property type="evidence" value="ECO:0007669"/>
    <property type="project" value="UniProtKB-SubCell"/>
</dbReference>
<evidence type="ECO:0000256" key="12">
    <source>
        <dbReference type="SAM" id="MobiDB-lite"/>
    </source>
</evidence>
<evidence type="ECO:0000259" key="13">
    <source>
        <dbReference type="PROSITE" id="PS51698"/>
    </source>
</evidence>
<dbReference type="UniPathway" id="UPA00143"/>
<evidence type="ECO:0000256" key="2">
    <source>
        <dbReference type="ARBA" id="ARBA00004496"/>
    </source>
</evidence>
<name>A0A834MM84_RHYFE</name>
<dbReference type="InterPro" id="IPR019474">
    <property type="entry name" value="Ub_conjug_fac_E4_core"/>
</dbReference>
<proteinExistence type="inferred from homology"/>
<evidence type="ECO:0000256" key="5">
    <source>
        <dbReference type="ARBA" id="ARBA00012483"/>
    </source>
</evidence>
<protein>
    <recommendedName>
        <fullName evidence="11">Ubiquitin conjugation factor E4 A</fullName>
        <ecNumber evidence="5">2.3.2.27</ecNumber>
    </recommendedName>
</protein>
<evidence type="ECO:0000256" key="1">
    <source>
        <dbReference type="ARBA" id="ARBA00000900"/>
    </source>
</evidence>
<gene>
    <name evidence="14" type="ORF">GWI33_022990</name>
</gene>
<keyword evidence="8" id="KW-0833">Ubl conjugation pathway</keyword>
<evidence type="ECO:0000256" key="8">
    <source>
        <dbReference type="ARBA" id="ARBA00022786"/>
    </source>
</evidence>
<dbReference type="GO" id="GO:0036503">
    <property type="term" value="P:ERAD pathway"/>
    <property type="evidence" value="ECO:0007669"/>
    <property type="project" value="InterPro"/>
</dbReference>
<dbReference type="EC" id="2.3.2.27" evidence="5"/>
<evidence type="ECO:0000256" key="6">
    <source>
        <dbReference type="ARBA" id="ARBA00022490"/>
    </source>
</evidence>
<comment type="similarity">
    <text evidence="4">Belongs to the ubiquitin conjugation factor E4 family.</text>
</comment>
<accession>A0A834MM84</accession>
<dbReference type="Proteomes" id="UP000625711">
    <property type="component" value="Unassembled WGS sequence"/>
</dbReference>
<evidence type="ECO:0000256" key="7">
    <source>
        <dbReference type="ARBA" id="ARBA00022679"/>
    </source>
</evidence>
<dbReference type="OrthoDB" id="20295at2759"/>
<feature type="compositionally biased region" description="Polar residues" evidence="12">
    <location>
        <begin position="1004"/>
        <end position="1018"/>
    </location>
</feature>
<keyword evidence="9" id="KW-0007">Acetylation</keyword>
<dbReference type="Pfam" id="PF04564">
    <property type="entry name" value="U-box"/>
    <property type="match status" value="1"/>
</dbReference>
<evidence type="ECO:0000256" key="11">
    <source>
        <dbReference type="ARBA" id="ARBA00040077"/>
    </source>
</evidence>
<feature type="domain" description="U-box" evidence="13">
    <location>
        <begin position="896"/>
        <end position="970"/>
    </location>
</feature>
<dbReference type="GO" id="GO:0005634">
    <property type="term" value="C:nucleus"/>
    <property type="evidence" value="ECO:0007669"/>
    <property type="project" value="TreeGrafter"/>
</dbReference>
<evidence type="ECO:0000256" key="4">
    <source>
        <dbReference type="ARBA" id="ARBA00007434"/>
    </source>
</evidence>
<organism evidence="14 15">
    <name type="scientific">Rhynchophorus ferrugineus</name>
    <name type="common">Red palm weevil</name>
    <name type="synonym">Curculio ferrugineus</name>
    <dbReference type="NCBI Taxonomy" id="354439"/>
    <lineage>
        <taxon>Eukaryota</taxon>
        <taxon>Metazoa</taxon>
        <taxon>Ecdysozoa</taxon>
        <taxon>Arthropoda</taxon>
        <taxon>Hexapoda</taxon>
        <taxon>Insecta</taxon>
        <taxon>Pterygota</taxon>
        <taxon>Neoptera</taxon>
        <taxon>Endopterygota</taxon>
        <taxon>Coleoptera</taxon>
        <taxon>Polyphaga</taxon>
        <taxon>Cucujiformia</taxon>
        <taxon>Curculionidae</taxon>
        <taxon>Dryophthorinae</taxon>
        <taxon>Rhynchophorus</taxon>
    </lineage>
</organism>
<dbReference type="PANTHER" id="PTHR13931:SF16">
    <property type="entry name" value="UBIQUITIN CONJUGATION FACTOR E4 A"/>
    <property type="match status" value="1"/>
</dbReference>
<dbReference type="PANTHER" id="PTHR13931">
    <property type="entry name" value="UBIQUITINATION FACTOR E4"/>
    <property type="match status" value="1"/>
</dbReference>
<evidence type="ECO:0000313" key="15">
    <source>
        <dbReference type="Proteomes" id="UP000625711"/>
    </source>
</evidence>
<dbReference type="CDD" id="cd16657">
    <property type="entry name" value="RING-Ubox_UBE4A"/>
    <property type="match status" value="1"/>
</dbReference>
<comment type="caution">
    <text evidence="14">The sequence shown here is derived from an EMBL/GenBank/DDBJ whole genome shotgun (WGS) entry which is preliminary data.</text>
</comment>
<comment type="function">
    <text evidence="10">Ubiquitin-protein ligase that probably functions as an E3 ligase in conjunction with specific E1 and E2 ligases. May also function as an E4 ligase mediating the assembly of polyubiquitin chains on substrates ubiquitinated by another E3 ubiquitin ligase. Mediates 'Lys-48'-linked polyubiquitination of substrates.</text>
</comment>
<dbReference type="Pfam" id="PF10408">
    <property type="entry name" value="Ufd2P_core"/>
    <property type="match status" value="1"/>
</dbReference>
<dbReference type="EMBL" id="JAACXV010000088">
    <property type="protein sequence ID" value="KAF7283739.1"/>
    <property type="molecule type" value="Genomic_DNA"/>
</dbReference>
<reference evidence="14" key="1">
    <citation type="submission" date="2020-08" db="EMBL/GenBank/DDBJ databases">
        <title>Genome sequencing and assembly of the red palm weevil Rhynchophorus ferrugineus.</title>
        <authorList>
            <person name="Dias G.B."/>
            <person name="Bergman C.M."/>
            <person name="Manee M."/>
        </authorList>
    </citation>
    <scope>NUCLEOTIDE SEQUENCE</scope>
    <source>
        <strain evidence="14">AA-2017</strain>
        <tissue evidence="14">Whole larva</tissue>
    </source>
</reference>
<dbReference type="GO" id="GO:0000209">
    <property type="term" value="P:protein polyubiquitination"/>
    <property type="evidence" value="ECO:0007669"/>
    <property type="project" value="TreeGrafter"/>
</dbReference>
<dbReference type="InterPro" id="IPR013083">
    <property type="entry name" value="Znf_RING/FYVE/PHD"/>
</dbReference>
<feature type="region of interest" description="Disordered" evidence="12">
    <location>
        <begin position="961"/>
        <end position="1022"/>
    </location>
</feature>
<feature type="compositionally biased region" description="Low complexity" evidence="12">
    <location>
        <begin position="972"/>
        <end position="982"/>
    </location>
</feature>
<comment type="pathway">
    <text evidence="3">Protein modification; protein ubiquitination.</text>
</comment>
<comment type="subcellular location">
    <subcellularLocation>
        <location evidence="2">Cytoplasm</location>
    </subcellularLocation>
</comment>
<keyword evidence="15" id="KW-1185">Reference proteome</keyword>
<dbReference type="Gene3D" id="3.30.40.10">
    <property type="entry name" value="Zinc/RING finger domain, C3HC4 (zinc finger)"/>
    <property type="match status" value="1"/>
</dbReference>
<dbReference type="GO" id="GO:0006511">
    <property type="term" value="P:ubiquitin-dependent protein catabolic process"/>
    <property type="evidence" value="ECO:0007669"/>
    <property type="project" value="InterPro"/>
</dbReference>
<comment type="catalytic activity">
    <reaction evidence="1">
        <text>S-ubiquitinyl-[E2 ubiquitin-conjugating enzyme]-L-cysteine + [acceptor protein]-L-lysine = [E2 ubiquitin-conjugating enzyme]-L-cysteine + N(6)-ubiquitinyl-[acceptor protein]-L-lysine.</text>
        <dbReference type="EC" id="2.3.2.27"/>
    </reaction>
</comment>
<dbReference type="GO" id="GO:0000151">
    <property type="term" value="C:ubiquitin ligase complex"/>
    <property type="evidence" value="ECO:0007669"/>
    <property type="project" value="InterPro"/>
</dbReference>
<dbReference type="GO" id="GO:0034450">
    <property type="term" value="F:ubiquitin-ubiquitin ligase activity"/>
    <property type="evidence" value="ECO:0007669"/>
    <property type="project" value="InterPro"/>
</dbReference>
<keyword evidence="6" id="KW-0963">Cytoplasm</keyword>
<dbReference type="AlphaFoldDB" id="A0A834MM84"/>
<evidence type="ECO:0000313" key="14">
    <source>
        <dbReference type="EMBL" id="KAF7283739.1"/>
    </source>
</evidence>
<dbReference type="PROSITE" id="PS51698">
    <property type="entry name" value="U_BOX"/>
    <property type="match status" value="1"/>
</dbReference>
<dbReference type="SUPFAM" id="SSF57850">
    <property type="entry name" value="RING/U-box"/>
    <property type="match status" value="1"/>
</dbReference>
<dbReference type="FunFam" id="3.30.40.10:FF:000055">
    <property type="entry name" value="Ubiquitin conjugation factor e4 a"/>
    <property type="match status" value="1"/>
</dbReference>
<evidence type="ECO:0000256" key="3">
    <source>
        <dbReference type="ARBA" id="ARBA00004906"/>
    </source>
</evidence>
<evidence type="ECO:0000256" key="10">
    <source>
        <dbReference type="ARBA" id="ARBA00037624"/>
    </source>
</evidence>
<sequence>MDRQLSRRMSGANPFAALFYSASQDHLEPPEPSLNDQLEEIFSFTLNEKATLTKEILFLDEVYKDLNTTVLDMENIDQALFDRLFMCQKDNLTIIQHRRLSFRNPHAIEIQPIRYLYKAYVKVHENQFLKAENRLEIRDKIIQNVATSIIQPDIYVDQDMEQQMIDLLKEGGAHYDTFFVEAARRTLDEENYDDIILTSFIDQMNRKITIELQKCSLVNLDYNIFNYFNVFTSNDYLAEIFMDCCVPNKLHVGSEYANTAIGALFNLSVLPKAPNGTYEYFTTPMDQVSYPGNSRTETFLWTSLENITEHIHSFLLVLLKCNNAVRNKVLNWLGGCLKYNVDRGKLWNSQAPPELNPANYTTVSDGFMINFCNILLRLCKPFCADFKDKKILKVDPSYPAVPNNMADVKGVHMYDLSSETCFLPIGNTEYLEEKAIDLGYRVAVDRIMKMSHEIGRLERTYRDAVQQSGHNSDVATSLHDRLVSQLTKFLSLKCVLSEPKLLKDMFDFISSTSYWLTQVAINTTYSENDKTFAPSEEAAITFPLPDKIPNTLRPKTFEEVGYDKMEPVVTFILIFMGSSSHMKNPHMRARLAEGLESLLPNDKEEPLHNLGMYQRKLIFNEHPHKIEIVKNLMSVFVGIEMTGQSVQFEQKFNYRRPMYRIFEYLWEIQEYIDGFKSLAEEAAANMEAVNPPLFLRFANLLINDAIFLLDEALANMAKLKEMQTAHENGDWDSLSAQERAQNMSYMQHIGNLARSDNILGKDTTTTLEKLTSKITIVFTHQTMVDRIASMLNYFLLNLVGPNKKNFKVKDSKEYSFDPAGTVLDICKIYVNLKDSDAFCLAISQDGRSYSPNLFSLTEDVLIRIGGGMLIGEVKEVAAKVAEKAQEYKANEEAVSEAPDHFLDPIMSTLMTDPVILPSSRQTVDRTTIARHLLSDQTDPFNRSPLSMDQIIPNTELKEEISQWVQERHSRKSQQQQQSQQDSRSIDPLNYPNPSHPYPEPAAYISSTASLPHSGNPTRADNVASPRAHVRLAETDSDKPRVLAQPSVRVVVPSPPANCDRVYESRPVLVFCFPGAEWRFVFVPGPSGFGACVLGGGCRRRFHERYLWSERMASLPS</sequence>
<dbReference type="InterPro" id="IPR003613">
    <property type="entry name" value="Ubox_domain"/>
</dbReference>